<dbReference type="NCBIfam" id="TIGR00401">
    <property type="entry name" value="msrA"/>
    <property type="match status" value="1"/>
</dbReference>
<dbReference type="EC" id="1.8.4.11" evidence="2"/>
<feature type="region of interest" description="Disordered" evidence="5">
    <location>
        <begin position="42"/>
        <end position="72"/>
    </location>
</feature>
<dbReference type="InterPro" id="IPR002569">
    <property type="entry name" value="Met_Sox_Rdtase_MsrA_dom"/>
</dbReference>
<proteinExistence type="inferred from homology"/>
<dbReference type="Gene3D" id="3.30.1060.10">
    <property type="entry name" value="Peptide methionine sulphoxide reductase MsrA"/>
    <property type="match status" value="1"/>
</dbReference>
<sequence>MRFNSLFVTSPSSWVTMSSLLLIATMTLTNTDAFGISGMSSTKPMTKSSTSFLPLSSSSDDETTTTTATTLKRKPKKGDIVTIDYTLTPEDPSFVAEPLFDTDGEISFVLHGGNYLPGLHELVSTMVPGESVSGVSLDAGWGDVNQDLIATVPFDEQQNGLDKDKIKVGVELFLANGMKCRVTEVSEENFTIDANHPMAGASYLADVTLVQVENGPNNEDNNMDYSSDNDFGKDCRYEVATFALGCFWGGELSYQRQQGVVGTKVGYTQGDKLNPTYKEVCSGTTGHTEAIQVIYDPSIVSFKDLVNIAVKKLGNDVYKLNQVGNDRGTQYRHGIYYHNDEQRDGAKAILDNFGEKCMTELKPAEVFYDAEDYHQQYLLKGGQSAKKGAKETIRCYG</sequence>
<dbReference type="InterPro" id="IPR046357">
    <property type="entry name" value="PPIase_dom_sf"/>
</dbReference>
<dbReference type="Pfam" id="PF01625">
    <property type="entry name" value="PMSR"/>
    <property type="match status" value="1"/>
</dbReference>
<dbReference type="SUPFAM" id="SSF55068">
    <property type="entry name" value="Peptide methionine sulfoxide reductase"/>
    <property type="match status" value="1"/>
</dbReference>
<evidence type="ECO:0000256" key="2">
    <source>
        <dbReference type="ARBA" id="ARBA00012502"/>
    </source>
</evidence>
<feature type="compositionally biased region" description="Low complexity" evidence="5">
    <location>
        <begin position="42"/>
        <end position="70"/>
    </location>
</feature>
<gene>
    <name evidence="8" type="ORF">HTAM1171_LOCUS2179</name>
</gene>
<dbReference type="GO" id="GO:0003755">
    <property type="term" value="F:peptidyl-prolyl cis-trans isomerase activity"/>
    <property type="evidence" value="ECO:0007669"/>
    <property type="project" value="InterPro"/>
</dbReference>
<reference evidence="8" key="1">
    <citation type="submission" date="2021-01" db="EMBL/GenBank/DDBJ databases">
        <authorList>
            <person name="Corre E."/>
            <person name="Pelletier E."/>
            <person name="Niang G."/>
            <person name="Scheremetjew M."/>
            <person name="Finn R."/>
            <person name="Kale V."/>
            <person name="Holt S."/>
            <person name="Cochrane G."/>
            <person name="Meng A."/>
            <person name="Brown T."/>
            <person name="Cohen L."/>
        </authorList>
    </citation>
    <scope>NUCLEOTIDE SEQUENCE</scope>
    <source>
        <strain evidence="8">CCMP826</strain>
    </source>
</reference>
<dbReference type="Gene3D" id="3.10.50.40">
    <property type="match status" value="1"/>
</dbReference>
<feature type="domain" description="Peptide methionine sulphoxide reductase MsrA" evidence="7">
    <location>
        <begin position="240"/>
        <end position="382"/>
    </location>
</feature>
<comment type="similarity">
    <text evidence="1">Belongs to the MsrA Met sulfoxide reductase family.</text>
</comment>
<dbReference type="PANTHER" id="PTHR43774">
    <property type="entry name" value="PEPTIDE METHIONINE SULFOXIDE REDUCTASE"/>
    <property type="match status" value="1"/>
</dbReference>
<evidence type="ECO:0000313" key="8">
    <source>
        <dbReference type="EMBL" id="CAD9474727.1"/>
    </source>
</evidence>
<dbReference type="HAMAP" id="MF_01401">
    <property type="entry name" value="MsrA"/>
    <property type="match status" value="1"/>
</dbReference>
<evidence type="ECO:0000256" key="1">
    <source>
        <dbReference type="ARBA" id="ARBA00005591"/>
    </source>
</evidence>
<organism evidence="8">
    <name type="scientific">Helicotheca tamesis</name>
    <dbReference type="NCBI Taxonomy" id="374047"/>
    <lineage>
        <taxon>Eukaryota</taxon>
        <taxon>Sar</taxon>
        <taxon>Stramenopiles</taxon>
        <taxon>Ochrophyta</taxon>
        <taxon>Bacillariophyta</taxon>
        <taxon>Mediophyceae</taxon>
        <taxon>Lithodesmiophycidae</taxon>
        <taxon>Lithodesmiales</taxon>
        <taxon>Lithodesmiaceae</taxon>
        <taxon>Helicotheca</taxon>
    </lineage>
</organism>
<dbReference type="SUPFAM" id="SSF54534">
    <property type="entry name" value="FKBP-like"/>
    <property type="match status" value="1"/>
</dbReference>
<evidence type="ECO:0000256" key="5">
    <source>
        <dbReference type="SAM" id="MobiDB-lite"/>
    </source>
</evidence>
<evidence type="ECO:0000256" key="3">
    <source>
        <dbReference type="ARBA" id="ARBA00023002"/>
    </source>
</evidence>
<evidence type="ECO:0000256" key="4">
    <source>
        <dbReference type="ARBA" id="ARBA00030643"/>
    </source>
</evidence>
<dbReference type="PANTHER" id="PTHR43774:SF1">
    <property type="entry name" value="PEPTIDE METHIONINE SULFOXIDE REDUCTASE MSRA 2"/>
    <property type="match status" value="1"/>
</dbReference>
<dbReference type="AlphaFoldDB" id="A0A7S2GXW3"/>
<dbReference type="EMBL" id="HBGV01003550">
    <property type="protein sequence ID" value="CAD9474727.1"/>
    <property type="molecule type" value="Transcribed_RNA"/>
</dbReference>
<name>A0A7S2GXW3_9STRA</name>
<dbReference type="InterPro" id="IPR036509">
    <property type="entry name" value="Met_Sox_Rdtase_MsrA_sf"/>
</dbReference>
<evidence type="ECO:0000259" key="7">
    <source>
        <dbReference type="Pfam" id="PF01625"/>
    </source>
</evidence>
<keyword evidence="3" id="KW-0560">Oxidoreductase</keyword>
<accession>A0A7S2GXW3</accession>
<dbReference type="GO" id="GO:0008113">
    <property type="term" value="F:peptide-methionine (S)-S-oxide reductase activity"/>
    <property type="evidence" value="ECO:0007669"/>
    <property type="project" value="UniProtKB-EC"/>
</dbReference>
<feature type="domain" description="PPIase FKBP-type" evidence="6">
    <location>
        <begin position="72"/>
        <end position="131"/>
    </location>
</feature>
<dbReference type="InterPro" id="IPR001179">
    <property type="entry name" value="PPIase_FKBP_dom"/>
</dbReference>
<protein>
    <recommendedName>
        <fullName evidence="2">peptide-methionine (S)-S-oxide reductase</fullName>
        <ecNumber evidence="2">1.8.4.11</ecNumber>
    </recommendedName>
    <alternativeName>
        <fullName evidence="4">Peptide-methionine (S)-S-oxide reductase</fullName>
    </alternativeName>
</protein>
<evidence type="ECO:0000259" key="6">
    <source>
        <dbReference type="Pfam" id="PF00254"/>
    </source>
</evidence>
<dbReference type="Pfam" id="PF00254">
    <property type="entry name" value="FKBP_C"/>
    <property type="match status" value="1"/>
</dbReference>